<feature type="compositionally biased region" description="Basic and acidic residues" evidence="1">
    <location>
        <begin position="1030"/>
        <end position="1046"/>
    </location>
</feature>
<organism evidence="3 4">
    <name type="scientific">Acanthosepion pharaonis</name>
    <name type="common">Pharaoh cuttlefish</name>
    <name type="synonym">Sepia pharaonis</name>
    <dbReference type="NCBI Taxonomy" id="158019"/>
    <lineage>
        <taxon>Eukaryota</taxon>
        <taxon>Metazoa</taxon>
        <taxon>Spiralia</taxon>
        <taxon>Lophotrochozoa</taxon>
        <taxon>Mollusca</taxon>
        <taxon>Cephalopoda</taxon>
        <taxon>Coleoidea</taxon>
        <taxon>Decapodiformes</taxon>
        <taxon>Sepiida</taxon>
        <taxon>Sepiina</taxon>
        <taxon>Sepiidae</taxon>
        <taxon>Acanthosepion</taxon>
    </lineage>
</organism>
<feature type="region of interest" description="Disordered" evidence="1">
    <location>
        <begin position="1024"/>
        <end position="1046"/>
    </location>
</feature>
<feature type="region of interest" description="Disordered" evidence="1">
    <location>
        <begin position="903"/>
        <end position="926"/>
    </location>
</feature>
<protein>
    <submittedName>
        <fullName evidence="3">SYCP2</fullName>
    </submittedName>
</protein>
<keyword evidence="4" id="KW-1185">Reference proteome</keyword>
<sequence>MEFLQLFFSQLSSTCEFSPHIFTSFEDILEILNSIADTGIQTKCTVVLQFGEDLICYINNHLLPFHFRLKIVKYTNLLFERCPTYVKDCLYAKTSYKKNLKNALKLISSIGDYEFQVGIIECVFRAISKQKRVEALNALCPPAILSSILAIKDEHFEADCRRVLNTFNSRQGAHQRVFSIPCLGITLGNLQLHKPKDDNYKEFWIDFNTTSKRISFYCSQIVDNEDPQETDEDIWETVCILKDYVQEIFSNDDDDILTVQFTFLPLSLELIPGLTLEKSSFIKISFKDKDAVMKAIQEIFCNQKCSIAKNQICIKENKKTFPSKAFIPSADVEQDDFDKDTAQSTVSSHQSASRSVRKSSVPSEIMSSQHSTDGRYCEVSAIRICQQFPSPETLNHAQILKKTASTQIPGAKVNNEAVKQKQKKIYKNISQKHDKKEQKQEPVSSPFMITAEMSFVSHSLSTKKTNSDKNISSKINNYETKTTTSRKGRRLGSFEALDLLPQNYPLPKESTKADEVTLIPDSLPIQNNRNKPEDQPKLTGPTKSLSKKTLAVDSGISSSNNSPACMNELPSTTLKKRCSQPQRNFYSTKQAICHLKRDPKQKWKNLNLLEISLCSSFSESGYENKPKKKKNPAVNQTTNILHNNSVNNLFDQEDQMKETAESTCNTSHTQQSEISWINPKKSKSPKIHVEKTYAIKKQTSYYGSYACIPKRKRNDSTKDKTRNDTKQTKDPFTKELCPKEISCNASPELNGKTDHDFSKSFGTYSPQHPKNSHDKAKFSLSSDWQMNKKTKKKKTCMKEPIFSDSIEIQRADSFVMFPEDSKLNINISKAEFTLQGSSSHPTYSFSNKSNFSDFEMTFSSAEDPKLLLPTPGTDSSFQSLKNDPIINDGSKLMLSPSPYLTIDDLKSNRPDQDINESNKNQFGLTHTDTSFKDTKLEDISHSTPVKELSPLFYTEGDYKSKAGFRKSLFSDPKSDSSNESQKSSLPSPIATNRFLIHGRSLKKVEYNAKPNLCSSLSISDKSVNMASSDDNSHDSSHEESSRNDIRSYDFSVQSDKSFHYQKAPSMTYNDDNIKNIVQSFSEDMKKSIQTKQSKMSAAVEDVLKSTQKSLSKICEKDVLKRSDVHNEFDQKIQQVMDELEASTTAYEKQKKKVLDYFQEQLKDMQKLKDIQQKSLKKLKMINSLHHQAISFHGNSNNAQHQVQTVMKNQMQRLQNKLLDQARQQEMQQVKSQLHKMLL</sequence>
<dbReference type="Proteomes" id="UP000597762">
    <property type="component" value="Unassembled WGS sequence"/>
</dbReference>
<proteinExistence type="predicted"/>
<dbReference type="PANTHER" id="PTHR15607:SF18">
    <property type="entry name" value="SYNAPTONEMAL COMPLEX PROTEIN 2-LIKE ISOFORM X1"/>
    <property type="match status" value="1"/>
</dbReference>
<feature type="compositionally biased region" description="Polar residues" evidence="1">
    <location>
        <begin position="342"/>
        <end position="369"/>
    </location>
</feature>
<accession>A0A812E3U1</accession>
<evidence type="ECO:0000313" key="4">
    <source>
        <dbReference type="Proteomes" id="UP000597762"/>
    </source>
</evidence>
<feature type="region of interest" description="Disordered" evidence="1">
    <location>
        <begin position="522"/>
        <end position="546"/>
    </location>
</feature>
<comment type="caution">
    <text evidence="3">The sequence shown here is derived from an EMBL/GenBank/DDBJ whole genome shotgun (WGS) entry which is preliminary data.</text>
</comment>
<feature type="compositionally biased region" description="Polar residues" evidence="1">
    <location>
        <begin position="915"/>
        <end position="926"/>
    </location>
</feature>
<evidence type="ECO:0000259" key="2">
    <source>
        <dbReference type="Pfam" id="PF18584"/>
    </source>
</evidence>
<feature type="region of interest" description="Disordered" evidence="1">
    <location>
        <begin position="337"/>
        <end position="369"/>
    </location>
</feature>
<feature type="domain" description="Synaptonemal complex protein 2 Spt16M-like" evidence="2">
    <location>
        <begin position="177"/>
        <end position="260"/>
    </location>
</feature>
<evidence type="ECO:0000313" key="3">
    <source>
        <dbReference type="EMBL" id="CAE1313012.1"/>
    </source>
</evidence>
<dbReference type="AlphaFoldDB" id="A0A812E3U1"/>
<dbReference type="OrthoDB" id="10256849at2759"/>
<dbReference type="InterPro" id="IPR040560">
    <property type="entry name" value="SYCP2_SLD"/>
</dbReference>
<reference evidence="3" key="1">
    <citation type="submission" date="2021-01" db="EMBL/GenBank/DDBJ databases">
        <authorList>
            <person name="Li R."/>
            <person name="Bekaert M."/>
        </authorList>
    </citation>
    <scope>NUCLEOTIDE SEQUENCE</scope>
    <source>
        <strain evidence="3">Farmed</strain>
    </source>
</reference>
<gene>
    <name evidence="3" type="ORF">SPHA_64173</name>
</gene>
<name>A0A812E3U1_ACAPH</name>
<dbReference type="InterPro" id="IPR024835">
    <property type="entry name" value="SYCP2-like"/>
</dbReference>
<dbReference type="Pfam" id="PF18584">
    <property type="entry name" value="SYCP2_SLD"/>
    <property type="match status" value="1"/>
</dbReference>
<dbReference type="EMBL" id="CAHIKZ030004620">
    <property type="protein sequence ID" value="CAE1313012.1"/>
    <property type="molecule type" value="Genomic_DNA"/>
</dbReference>
<evidence type="ECO:0000256" key="1">
    <source>
        <dbReference type="SAM" id="MobiDB-lite"/>
    </source>
</evidence>
<feature type="compositionally biased region" description="Basic and acidic residues" evidence="1">
    <location>
        <begin position="903"/>
        <end position="912"/>
    </location>
</feature>
<dbReference type="PANTHER" id="PTHR15607">
    <property type="entry name" value="SYNAPTONEMAL COMPLEX PROTEIN-RELATED"/>
    <property type="match status" value="1"/>
</dbReference>